<dbReference type="PANTHER" id="PTHR45900:SF14">
    <property type="entry name" value="DNA REPAIR AND RECOMBINATION PROTEIN"/>
    <property type="match status" value="1"/>
</dbReference>
<dbReference type="PRINTS" id="PR00142">
    <property type="entry name" value="RECA"/>
</dbReference>
<keyword evidence="2 6" id="KW-0547">Nucleotide-binding</keyword>
<evidence type="ECO:0000313" key="12">
    <source>
        <dbReference type="Proteomes" id="UP001341840"/>
    </source>
</evidence>
<keyword evidence="4 7" id="KW-0238">DNA-binding</keyword>
<comment type="caution">
    <text evidence="11">The sequence shown here is derived from an EMBL/GenBank/DDBJ whole genome shotgun (WGS) entry which is preliminary data.</text>
</comment>
<evidence type="ECO:0000256" key="4">
    <source>
        <dbReference type="ARBA" id="ARBA00023125"/>
    </source>
</evidence>
<sequence>MDQITSAFGKGSIMWLGRSVSPKDVPVVSTGSFALDIALGVGGLPKGRVVEIFGPEASGKTTLALHVIAEAQKLGGYCAFIDAEHALDKSLAESIGVNTENLLLSQPDCGEQALSLVDTLIRSGSLDVIVVDSVAALVPKGELDGEMGDAHMAMQARLMSQALRKLCHSLSLSQCILIFINQVRSKLSTFGGFGGPTEVTCGGNALKFYASIRLNIKRVGFVKKGEETLGSQVQVKIVKNKLAPPFKTAQFELEFGKGICKESEIIELSLQHKLISKNGAYFGYNGQNFHGKDALKRFLAESDSVQELTAKLRKKLLKAKTESVTESQVVNGDESSDSTDKETAVALEA</sequence>
<dbReference type="InterPro" id="IPR003593">
    <property type="entry name" value="AAA+_ATPase"/>
</dbReference>
<dbReference type="EMBL" id="JASCZI010060495">
    <property type="protein sequence ID" value="MED6132897.1"/>
    <property type="molecule type" value="Genomic_DNA"/>
</dbReference>
<dbReference type="CDD" id="cd00983">
    <property type="entry name" value="RecA"/>
    <property type="match status" value="1"/>
</dbReference>
<evidence type="ECO:0000259" key="9">
    <source>
        <dbReference type="PROSITE" id="PS50162"/>
    </source>
</evidence>
<evidence type="ECO:0000256" key="5">
    <source>
        <dbReference type="ARBA" id="ARBA00023172"/>
    </source>
</evidence>
<dbReference type="HAMAP" id="MF_00268">
    <property type="entry name" value="RecA"/>
    <property type="match status" value="1"/>
</dbReference>
<dbReference type="PANTHER" id="PTHR45900">
    <property type="entry name" value="RECA"/>
    <property type="match status" value="1"/>
</dbReference>
<dbReference type="InterPro" id="IPR049428">
    <property type="entry name" value="RecA-like_N"/>
</dbReference>
<protein>
    <submittedName>
        <fullName evidence="11">Uncharacterized protein</fullName>
    </submittedName>
</protein>
<dbReference type="InterPro" id="IPR020588">
    <property type="entry name" value="RecA_ATP-bd"/>
</dbReference>
<dbReference type="Gene3D" id="3.40.50.300">
    <property type="entry name" value="P-loop containing nucleotide triphosphate hydrolases"/>
    <property type="match status" value="1"/>
</dbReference>
<keyword evidence="12" id="KW-1185">Reference proteome</keyword>
<dbReference type="PROSITE" id="PS50162">
    <property type="entry name" value="RECA_2"/>
    <property type="match status" value="1"/>
</dbReference>
<feature type="region of interest" description="Disordered" evidence="8">
    <location>
        <begin position="320"/>
        <end position="349"/>
    </location>
</feature>
<dbReference type="InterPro" id="IPR023400">
    <property type="entry name" value="RecA_C_sf"/>
</dbReference>
<name>A0ABU6S9E3_9FABA</name>
<comment type="similarity">
    <text evidence="1 6">Belongs to the RecA family.</text>
</comment>
<accession>A0ABU6S9E3</accession>
<dbReference type="InterPro" id="IPR020584">
    <property type="entry name" value="DNA_recomb/repair_RecA_CS"/>
</dbReference>
<keyword evidence="7" id="KW-0227">DNA damage</keyword>
<dbReference type="InterPro" id="IPR020587">
    <property type="entry name" value="RecA_monomer-monomer_interface"/>
</dbReference>
<gene>
    <name evidence="11" type="ORF">PIB30_023154</name>
</gene>
<feature type="domain" description="RecA family profile 2" evidence="10">
    <location>
        <begin position="193"/>
        <end position="264"/>
    </location>
</feature>
<evidence type="ECO:0000256" key="3">
    <source>
        <dbReference type="ARBA" id="ARBA00022840"/>
    </source>
</evidence>
<dbReference type="InterPro" id="IPR049261">
    <property type="entry name" value="RecA-like_C"/>
</dbReference>
<evidence type="ECO:0000313" key="11">
    <source>
        <dbReference type="EMBL" id="MED6132897.1"/>
    </source>
</evidence>
<dbReference type="InterPro" id="IPR013765">
    <property type="entry name" value="DNA_recomb/repair_RecA"/>
</dbReference>
<organism evidence="11 12">
    <name type="scientific">Stylosanthes scabra</name>
    <dbReference type="NCBI Taxonomy" id="79078"/>
    <lineage>
        <taxon>Eukaryota</taxon>
        <taxon>Viridiplantae</taxon>
        <taxon>Streptophyta</taxon>
        <taxon>Embryophyta</taxon>
        <taxon>Tracheophyta</taxon>
        <taxon>Spermatophyta</taxon>
        <taxon>Magnoliopsida</taxon>
        <taxon>eudicotyledons</taxon>
        <taxon>Gunneridae</taxon>
        <taxon>Pentapetalae</taxon>
        <taxon>rosids</taxon>
        <taxon>fabids</taxon>
        <taxon>Fabales</taxon>
        <taxon>Fabaceae</taxon>
        <taxon>Papilionoideae</taxon>
        <taxon>50 kb inversion clade</taxon>
        <taxon>dalbergioids sensu lato</taxon>
        <taxon>Dalbergieae</taxon>
        <taxon>Pterocarpus clade</taxon>
        <taxon>Stylosanthes</taxon>
    </lineage>
</organism>
<evidence type="ECO:0000256" key="1">
    <source>
        <dbReference type="ARBA" id="ARBA00009391"/>
    </source>
</evidence>
<dbReference type="SMART" id="SM00382">
    <property type="entry name" value="AAA"/>
    <property type="match status" value="1"/>
</dbReference>
<evidence type="ECO:0000256" key="8">
    <source>
        <dbReference type="SAM" id="MobiDB-lite"/>
    </source>
</evidence>
<evidence type="ECO:0000256" key="6">
    <source>
        <dbReference type="RuleBase" id="RU003422"/>
    </source>
</evidence>
<reference evidence="11 12" key="1">
    <citation type="journal article" date="2023" name="Plants (Basel)">
        <title>Bridging the Gap: Combining Genomics and Transcriptomics Approaches to Understand Stylosanthes scabra, an Orphan Legume from the Brazilian Caatinga.</title>
        <authorList>
            <person name="Ferreira-Neto J.R.C."/>
            <person name="da Silva M.D."/>
            <person name="Binneck E."/>
            <person name="de Melo N.F."/>
            <person name="da Silva R.H."/>
            <person name="de Melo A.L.T.M."/>
            <person name="Pandolfi V."/>
            <person name="Bustamante F.O."/>
            <person name="Brasileiro-Vidal A.C."/>
            <person name="Benko-Iseppon A.M."/>
        </authorList>
    </citation>
    <scope>NUCLEOTIDE SEQUENCE [LARGE SCALE GENOMIC DNA]</scope>
    <source>
        <tissue evidence="11">Leaves</tissue>
    </source>
</reference>
<dbReference type="InterPro" id="IPR027417">
    <property type="entry name" value="P-loop_NTPase"/>
</dbReference>
<dbReference type="PROSITE" id="PS00321">
    <property type="entry name" value="RECA_1"/>
    <property type="match status" value="1"/>
</dbReference>
<dbReference type="PROSITE" id="PS50163">
    <property type="entry name" value="RECA_3"/>
    <property type="match status" value="1"/>
</dbReference>
<evidence type="ECO:0000259" key="10">
    <source>
        <dbReference type="PROSITE" id="PS50163"/>
    </source>
</evidence>
<evidence type="ECO:0000256" key="7">
    <source>
        <dbReference type="RuleBase" id="RU004527"/>
    </source>
</evidence>
<keyword evidence="3 6" id="KW-0067">ATP-binding</keyword>
<evidence type="ECO:0000256" key="2">
    <source>
        <dbReference type="ARBA" id="ARBA00022741"/>
    </source>
</evidence>
<dbReference type="Pfam" id="PF21096">
    <property type="entry name" value="RecA_C"/>
    <property type="match status" value="1"/>
</dbReference>
<dbReference type="Pfam" id="PF00154">
    <property type="entry name" value="RecA_N"/>
    <property type="match status" value="1"/>
</dbReference>
<feature type="domain" description="RecA family profile 1" evidence="9">
    <location>
        <begin position="24"/>
        <end position="183"/>
    </location>
</feature>
<dbReference type="Proteomes" id="UP001341840">
    <property type="component" value="Unassembled WGS sequence"/>
</dbReference>
<dbReference type="SUPFAM" id="SSF54752">
    <property type="entry name" value="RecA protein, C-terminal domain"/>
    <property type="match status" value="1"/>
</dbReference>
<dbReference type="SUPFAM" id="SSF52540">
    <property type="entry name" value="P-loop containing nucleoside triphosphate hydrolases"/>
    <property type="match status" value="1"/>
</dbReference>
<keyword evidence="5 7" id="KW-0233">DNA recombination</keyword>
<dbReference type="NCBIfam" id="TIGR02012">
    <property type="entry name" value="tigrfam_recA"/>
    <property type="match status" value="1"/>
</dbReference>
<proteinExistence type="inferred from homology"/>